<evidence type="ECO:0000256" key="5">
    <source>
        <dbReference type="ARBA" id="ARBA00023136"/>
    </source>
</evidence>
<keyword evidence="6" id="KW-0675">Receptor</keyword>
<feature type="transmembrane region" description="Helical" evidence="10">
    <location>
        <begin position="868"/>
        <end position="890"/>
    </location>
</feature>
<dbReference type="GO" id="GO:0004965">
    <property type="term" value="F:G protein-coupled GABA receptor activity"/>
    <property type="evidence" value="ECO:0007669"/>
    <property type="project" value="InterPro"/>
</dbReference>
<keyword evidence="7" id="KW-0325">Glycoprotein</keyword>
<dbReference type="CDD" id="cd15047">
    <property type="entry name" value="7tmC_GABA-B-like"/>
    <property type="match status" value="1"/>
</dbReference>
<feature type="region of interest" description="Disordered" evidence="9">
    <location>
        <begin position="1348"/>
        <end position="1371"/>
    </location>
</feature>
<gene>
    <name evidence="12" type="ORF">AMAG_00123</name>
</gene>
<dbReference type="OrthoDB" id="5563105at2759"/>
<keyword evidence="3 10" id="KW-1133">Transmembrane helix</keyword>
<dbReference type="InterPro" id="IPR002455">
    <property type="entry name" value="GPCR3_GABA-B"/>
</dbReference>
<feature type="domain" description="G-protein coupled receptors family 3 profile" evidence="11">
    <location>
        <begin position="866"/>
        <end position="1115"/>
    </location>
</feature>
<proteinExistence type="predicted"/>
<dbReference type="InterPro" id="IPR028082">
    <property type="entry name" value="Peripla_BP_I"/>
</dbReference>
<feature type="non-terminal residue" evidence="12">
    <location>
        <position position="1"/>
    </location>
</feature>
<feature type="transmembrane region" description="Helical" evidence="10">
    <location>
        <begin position="902"/>
        <end position="923"/>
    </location>
</feature>
<dbReference type="SUPFAM" id="SSF53822">
    <property type="entry name" value="Periplasmic binding protein-like I"/>
    <property type="match status" value="2"/>
</dbReference>
<evidence type="ECO:0000256" key="2">
    <source>
        <dbReference type="ARBA" id="ARBA00022692"/>
    </source>
</evidence>
<feature type="transmembrane region" description="Helical" evidence="10">
    <location>
        <begin position="1062"/>
        <end position="1080"/>
    </location>
</feature>
<feature type="compositionally biased region" description="Low complexity" evidence="9">
    <location>
        <begin position="1299"/>
        <end position="1308"/>
    </location>
</feature>
<feature type="transmembrane region" description="Helical" evidence="10">
    <location>
        <begin position="1022"/>
        <end position="1041"/>
    </location>
</feature>
<keyword evidence="2 10" id="KW-0812">Transmembrane</keyword>
<dbReference type="InterPro" id="IPR017978">
    <property type="entry name" value="GPCR_3_C"/>
</dbReference>
<dbReference type="InterPro" id="IPR025997">
    <property type="entry name" value="SBP_2_dom"/>
</dbReference>
<evidence type="ECO:0000256" key="6">
    <source>
        <dbReference type="ARBA" id="ARBA00023170"/>
    </source>
</evidence>
<organism evidence="12 13">
    <name type="scientific">Allomyces macrogynus (strain ATCC 38327)</name>
    <name type="common">Allomyces javanicus var. macrogynus</name>
    <dbReference type="NCBI Taxonomy" id="578462"/>
    <lineage>
        <taxon>Eukaryota</taxon>
        <taxon>Fungi</taxon>
        <taxon>Fungi incertae sedis</taxon>
        <taxon>Blastocladiomycota</taxon>
        <taxon>Blastocladiomycetes</taxon>
        <taxon>Blastocladiales</taxon>
        <taxon>Blastocladiaceae</taxon>
        <taxon>Allomyces</taxon>
    </lineage>
</organism>
<evidence type="ECO:0000313" key="12">
    <source>
        <dbReference type="EMBL" id="KNE54120.1"/>
    </source>
</evidence>
<feature type="compositionally biased region" description="Gly residues" evidence="9">
    <location>
        <begin position="1309"/>
        <end position="1330"/>
    </location>
</feature>
<sequence>MSTAALFDAQSTQILISAWAMPPSQLWETRALDFFERPRREKSAQAGKSGNITGCCIRHASGLIELSALLIQPGDRARAGCKSHSSIDAQRLTDSTRTATLLAFEASMPDPTMTAQPAAPGTKSPHSRPCKIEAIGLPFHGQWGSARLQAAAVWIFGFLLLLTSSCSAKGTSHDHHLASPALHFAPEPRDLVSSAAGCRVCHRPSEVQIGMVTHGNWDVGTFWSSAKRGFTTAATLYNISVSPFFPTVFDVSAIGATMASTERNFRLVGTTVVDASLASTVQTGIANGTTVVSFNSGDSFTGQTGVMYHVGQPEYTAGFKVGTALGRGGKSRVLCVISEAGNSGLVSRCQGVVDGIRSISTSPHVTVTNLDGFSSTAFDAGLNTTLNSNPSFDAIVTLGSDQAIRAVNVVQSRGQGASIGIATFDISTDVLAAIRIGQILLAVDQQEFLQTFATVQFLKLYHMTGGMRLKTQLLLSGPSIITAVNVHRKQCQVDPSQVGCTSIAPSSITIGLVATGMWSSNDAFQQQAKYGALAAAREHGTTLRFIDTSVFDLQALSSQVATVINQGISALVLPVPSTASGQDFTALIDMAAAANVSVITWGTGMARGADRVQLGKAAMHIGQNETLSGMQVGARLNALIPSGAQALCVTQELGSDDMPLKCAGIQAALTNGRAVAPAGIASSLVLAISSRNTPQSIATIQAALAAFPQIAAMVYPTPEAARMVLSAIPTGRAMVVAGYGLNQDVAAAIGQGHIAFTVNEQPFLQGYLAVAGLSFFLTHGYILQNSVLETGPFFVDTTNVATFACLANTARDPSAECWPCPSKCTINGECLDSGECACKSGWLLGPELDCQVKDPGLQFIVPGSGMAIAFQFLASLGIATALGLAVFIFVFRAHPIIKATSWAMCIGMQAGIVLLFASIFLGVGIPTASVCIAQMFVPAVAFATVIGLLLAKTMRVWKLFHTINLIGAKVTDAQVVSWAAGIVAVNVVICAAWVASDPPQPELIAGRAGVTNVVCSSQSGSAFLGVLLSYNVLLILAGAVLGFITRTVEARQFNESKPIGMVMYNLTVLAAIGLSFLLTAGTNTTLAYPIQSMLVFLGCMSTNGILFGPKIFAIVNLKRTSDSDNTDVKFCSFSAATRKPSRHRGIWRGGSATALAPAKTTVETMVMRTRVRVITSRLDKVLAPWYAGILVVFHDGKAPVLGVLDADRPTNLGVFMDLGQATVKVLGGAVSGPVESAPHESSNLPGSSHDNVAATSVTEMFKIAGIVKLWALSGHQILIQMPTTVALNTWSTYLTKACGGSRPSSGPGSRTGGGGGGSSNGVTAGGGVGGGGIKSGAVETVLQVKSAVRTEGGGASPRHGRSASDIGSEFP</sequence>
<dbReference type="PANTHER" id="PTHR10519">
    <property type="entry name" value="GABA-B RECEPTOR"/>
    <property type="match status" value="1"/>
</dbReference>
<dbReference type="VEuPathDB" id="FungiDB:AMAG_00123"/>
<feature type="transmembrane region" description="Helical" evidence="10">
    <location>
        <begin position="935"/>
        <end position="954"/>
    </location>
</feature>
<comment type="subcellular location">
    <subcellularLocation>
        <location evidence="1">Membrane</location>
        <topology evidence="1">Multi-pass membrane protein</topology>
    </subcellularLocation>
</comment>
<evidence type="ECO:0000256" key="4">
    <source>
        <dbReference type="ARBA" id="ARBA00023040"/>
    </source>
</evidence>
<dbReference type="STRING" id="578462.A0A0L0RVK8"/>
<dbReference type="EMBL" id="GG745328">
    <property type="protein sequence ID" value="KNE54120.1"/>
    <property type="molecule type" value="Genomic_DNA"/>
</dbReference>
<dbReference type="GO" id="GO:0038039">
    <property type="term" value="C:G protein-coupled receptor heterodimeric complex"/>
    <property type="evidence" value="ECO:0007669"/>
    <property type="project" value="TreeGrafter"/>
</dbReference>
<name>A0A0L0RVK8_ALLM3</name>
<keyword evidence="5 10" id="KW-0472">Membrane</keyword>
<dbReference type="eggNOG" id="KOG1056">
    <property type="taxonomic scope" value="Eukaryota"/>
</dbReference>
<evidence type="ECO:0000313" key="13">
    <source>
        <dbReference type="Proteomes" id="UP000054350"/>
    </source>
</evidence>
<evidence type="ECO:0000256" key="7">
    <source>
        <dbReference type="ARBA" id="ARBA00023180"/>
    </source>
</evidence>
<reference evidence="13" key="2">
    <citation type="submission" date="2009-11" db="EMBL/GenBank/DDBJ databases">
        <title>The Genome Sequence of Allomyces macrogynus strain ATCC 38327.</title>
        <authorList>
            <consortium name="The Broad Institute Genome Sequencing Platform"/>
            <person name="Russ C."/>
            <person name="Cuomo C."/>
            <person name="Shea T."/>
            <person name="Young S.K."/>
            <person name="Zeng Q."/>
            <person name="Koehrsen M."/>
            <person name="Haas B."/>
            <person name="Borodovsky M."/>
            <person name="Guigo R."/>
            <person name="Alvarado L."/>
            <person name="Berlin A."/>
            <person name="Borenstein D."/>
            <person name="Chen Z."/>
            <person name="Engels R."/>
            <person name="Freedman E."/>
            <person name="Gellesch M."/>
            <person name="Goldberg J."/>
            <person name="Griggs A."/>
            <person name="Gujja S."/>
            <person name="Heiman D."/>
            <person name="Hepburn T."/>
            <person name="Howarth C."/>
            <person name="Jen D."/>
            <person name="Larson L."/>
            <person name="Lewis B."/>
            <person name="Mehta T."/>
            <person name="Park D."/>
            <person name="Pearson M."/>
            <person name="Roberts A."/>
            <person name="Saif S."/>
            <person name="Shenoy N."/>
            <person name="Sisk P."/>
            <person name="Stolte C."/>
            <person name="Sykes S."/>
            <person name="Walk T."/>
            <person name="White J."/>
            <person name="Yandava C."/>
            <person name="Burger G."/>
            <person name="Gray M.W."/>
            <person name="Holland P.W.H."/>
            <person name="King N."/>
            <person name="Lang F.B.F."/>
            <person name="Roger A.J."/>
            <person name="Ruiz-Trillo I."/>
            <person name="Lander E."/>
            <person name="Nusbaum C."/>
        </authorList>
    </citation>
    <scope>NUCLEOTIDE SEQUENCE [LARGE SCALE GENOMIC DNA]</scope>
    <source>
        <strain evidence="13">ATCC 38327</strain>
    </source>
</reference>
<evidence type="ECO:0000259" key="11">
    <source>
        <dbReference type="PROSITE" id="PS50259"/>
    </source>
</evidence>
<evidence type="ECO:0000256" key="10">
    <source>
        <dbReference type="SAM" id="Phobius"/>
    </source>
</evidence>
<dbReference type="PROSITE" id="PS50259">
    <property type="entry name" value="G_PROTEIN_RECEP_F3_4"/>
    <property type="match status" value="1"/>
</dbReference>
<dbReference type="Pfam" id="PF13407">
    <property type="entry name" value="Peripla_BP_4"/>
    <property type="match status" value="2"/>
</dbReference>
<reference evidence="12 13" key="1">
    <citation type="submission" date="2009-11" db="EMBL/GenBank/DDBJ databases">
        <title>Annotation of Allomyces macrogynus ATCC 38327.</title>
        <authorList>
            <consortium name="The Broad Institute Genome Sequencing Platform"/>
            <person name="Russ C."/>
            <person name="Cuomo C."/>
            <person name="Burger G."/>
            <person name="Gray M.W."/>
            <person name="Holland P.W.H."/>
            <person name="King N."/>
            <person name="Lang F.B.F."/>
            <person name="Roger A.J."/>
            <person name="Ruiz-Trillo I."/>
            <person name="Young S.K."/>
            <person name="Zeng Q."/>
            <person name="Gargeya S."/>
            <person name="Fitzgerald M."/>
            <person name="Haas B."/>
            <person name="Abouelleil A."/>
            <person name="Alvarado L."/>
            <person name="Arachchi H.M."/>
            <person name="Berlin A."/>
            <person name="Chapman S.B."/>
            <person name="Gearin G."/>
            <person name="Goldberg J."/>
            <person name="Griggs A."/>
            <person name="Gujja S."/>
            <person name="Hansen M."/>
            <person name="Heiman D."/>
            <person name="Howarth C."/>
            <person name="Larimer J."/>
            <person name="Lui A."/>
            <person name="MacDonald P.J.P."/>
            <person name="McCowen C."/>
            <person name="Montmayeur A."/>
            <person name="Murphy C."/>
            <person name="Neiman D."/>
            <person name="Pearson M."/>
            <person name="Priest M."/>
            <person name="Roberts A."/>
            <person name="Saif S."/>
            <person name="Shea T."/>
            <person name="Sisk P."/>
            <person name="Stolte C."/>
            <person name="Sykes S."/>
            <person name="Wortman J."/>
            <person name="Nusbaum C."/>
            <person name="Birren B."/>
        </authorList>
    </citation>
    <scope>NUCLEOTIDE SEQUENCE [LARGE SCALE GENOMIC DNA]</scope>
    <source>
        <strain evidence="12 13">ATCC 38327</strain>
    </source>
</reference>
<feature type="transmembrane region" description="Helical" evidence="10">
    <location>
        <begin position="975"/>
        <end position="995"/>
    </location>
</feature>
<accession>A0A0L0RVK8</accession>
<dbReference type="Proteomes" id="UP000054350">
    <property type="component" value="Unassembled WGS sequence"/>
</dbReference>
<dbReference type="Pfam" id="PF00003">
    <property type="entry name" value="7tm_3"/>
    <property type="match status" value="1"/>
</dbReference>
<dbReference type="PANTHER" id="PTHR10519:SF20">
    <property type="entry name" value="G-PROTEIN COUPLED RECEPTOR 156-RELATED"/>
    <property type="match status" value="1"/>
</dbReference>
<feature type="region of interest" description="Disordered" evidence="9">
    <location>
        <begin position="1298"/>
        <end position="1330"/>
    </location>
</feature>
<evidence type="ECO:0000256" key="8">
    <source>
        <dbReference type="ARBA" id="ARBA00023224"/>
    </source>
</evidence>
<keyword evidence="4" id="KW-0297">G-protein coupled receptor</keyword>
<evidence type="ECO:0000256" key="1">
    <source>
        <dbReference type="ARBA" id="ARBA00004141"/>
    </source>
</evidence>
<evidence type="ECO:0000256" key="3">
    <source>
        <dbReference type="ARBA" id="ARBA00022989"/>
    </source>
</evidence>
<dbReference type="Gene3D" id="3.40.50.2300">
    <property type="match status" value="4"/>
</dbReference>
<keyword evidence="13" id="KW-1185">Reference proteome</keyword>
<dbReference type="PRINTS" id="PR00248">
    <property type="entry name" value="GPCRMGR"/>
</dbReference>
<protein>
    <recommendedName>
        <fullName evidence="11">G-protein coupled receptors family 3 profile domain-containing protein</fullName>
    </recommendedName>
</protein>
<keyword evidence="8" id="KW-0807">Transducer</keyword>
<dbReference type="InterPro" id="IPR000337">
    <property type="entry name" value="GPCR_3"/>
</dbReference>
<evidence type="ECO:0000256" key="9">
    <source>
        <dbReference type="SAM" id="MobiDB-lite"/>
    </source>
</evidence>